<feature type="transmembrane region" description="Helical" evidence="1">
    <location>
        <begin position="90"/>
        <end position="110"/>
    </location>
</feature>
<feature type="transmembrane region" description="Helical" evidence="1">
    <location>
        <begin position="12"/>
        <end position="33"/>
    </location>
</feature>
<sequence>MEITLTTPALLFPALSLLLLAFTNRFLGLASLIRNLKDRYATSRNKLVYSQIENLRERLLLIRNMQAFGSLSMFGCVLCMFLLFADYIVAGKYVFAFSLVMMLISLALAIREIQISVKALELELNDLEEKSTQ</sequence>
<organism evidence="2 3">
    <name type="scientific">Pontibacter korlensis</name>
    <dbReference type="NCBI Taxonomy" id="400092"/>
    <lineage>
        <taxon>Bacteria</taxon>
        <taxon>Pseudomonadati</taxon>
        <taxon>Bacteroidota</taxon>
        <taxon>Cytophagia</taxon>
        <taxon>Cytophagales</taxon>
        <taxon>Hymenobacteraceae</taxon>
        <taxon>Pontibacter</taxon>
    </lineage>
</organism>
<dbReference type="RefSeq" id="WP_046310721.1">
    <property type="nucleotide sequence ID" value="NZ_CBCSCY010000033.1"/>
</dbReference>
<feature type="transmembrane region" description="Helical" evidence="1">
    <location>
        <begin position="65"/>
        <end position="84"/>
    </location>
</feature>
<dbReference type="InterPro" id="IPR021279">
    <property type="entry name" value="DUF2721"/>
</dbReference>
<reference evidence="2 3" key="1">
    <citation type="journal article" date="2015" name="Sci. Rep.">
        <title>Unraveling adaptation of Pontibacter korlensis to radiation and infertility in desert through complete genome and comparative transcriptomic analysis.</title>
        <authorList>
            <person name="Dai J."/>
            <person name="Dai W."/>
            <person name="Qiu C."/>
            <person name="Yang Z."/>
            <person name="Zhang Y."/>
            <person name="Zhou M."/>
            <person name="Zhang L."/>
            <person name="Fang C."/>
            <person name="Gao Q."/>
            <person name="Yang Q."/>
            <person name="Li X."/>
            <person name="Wang Z."/>
            <person name="Wang Z."/>
            <person name="Jia Z."/>
            <person name="Chen X."/>
        </authorList>
    </citation>
    <scope>NUCLEOTIDE SEQUENCE [LARGE SCALE GENOMIC DNA]</scope>
    <source>
        <strain evidence="2 3">X14-1T</strain>
    </source>
</reference>
<dbReference type="PATRIC" id="fig|400092.3.peg.2373"/>
<dbReference type="AlphaFoldDB" id="A0A0E3ZFI4"/>
<evidence type="ECO:0000313" key="3">
    <source>
        <dbReference type="Proteomes" id="UP000033109"/>
    </source>
</evidence>
<keyword evidence="1" id="KW-1133">Transmembrane helix</keyword>
<keyword evidence="1" id="KW-0812">Transmembrane</keyword>
<dbReference type="OrthoDB" id="9813525at2"/>
<proteinExistence type="predicted"/>
<dbReference type="STRING" id="400092.PKOR_10865"/>
<dbReference type="EMBL" id="CP009621">
    <property type="protein sequence ID" value="AKD03540.1"/>
    <property type="molecule type" value="Genomic_DNA"/>
</dbReference>
<protein>
    <submittedName>
        <fullName evidence="2">Membrane protein</fullName>
    </submittedName>
</protein>
<evidence type="ECO:0000256" key="1">
    <source>
        <dbReference type="SAM" id="Phobius"/>
    </source>
</evidence>
<dbReference type="Pfam" id="PF11026">
    <property type="entry name" value="DUF2721"/>
    <property type="match status" value="1"/>
</dbReference>
<keyword evidence="3" id="KW-1185">Reference proteome</keyword>
<accession>A0A0E3ZFI4</accession>
<keyword evidence="1" id="KW-0472">Membrane</keyword>
<evidence type="ECO:0000313" key="2">
    <source>
        <dbReference type="EMBL" id="AKD03540.1"/>
    </source>
</evidence>
<dbReference type="Proteomes" id="UP000033109">
    <property type="component" value="Chromosome"/>
</dbReference>
<dbReference type="HOGENOM" id="CLU_126543_0_0_10"/>
<dbReference type="KEGG" id="pko:PKOR_10865"/>
<gene>
    <name evidence="2" type="ORF">PKOR_10865</name>
</gene>
<name>A0A0E3ZFI4_9BACT</name>